<keyword evidence="2" id="KW-1185">Reference proteome</keyword>
<protein>
    <submittedName>
        <fullName evidence="1">Uncharacterized protein</fullName>
    </submittedName>
</protein>
<proteinExistence type="predicted"/>
<gene>
    <name evidence="1" type="ORF">J4Q44_G00263470</name>
</gene>
<sequence>MPSFSSLEKTEHRLQTEIEDLMVDVERSNAAALALDKRQRIFDKQVLSEWKQKYEECQSELERLSGVSQPEH</sequence>
<comment type="caution">
    <text evidence="1">The sequence shown here is derived from an EMBL/GenBank/DDBJ whole genome shotgun (WGS) entry which is preliminary data.</text>
</comment>
<evidence type="ECO:0000313" key="1">
    <source>
        <dbReference type="EMBL" id="KAK6303893.1"/>
    </source>
</evidence>
<accession>A0AAN8L7B7</accession>
<reference evidence="1 2" key="1">
    <citation type="submission" date="2021-04" db="EMBL/GenBank/DDBJ databases">
        <authorList>
            <person name="De Guttry C."/>
            <person name="Zahm M."/>
            <person name="Klopp C."/>
            <person name="Cabau C."/>
            <person name="Louis A."/>
            <person name="Berthelot C."/>
            <person name="Parey E."/>
            <person name="Roest Crollius H."/>
            <person name="Montfort J."/>
            <person name="Robinson-Rechavi M."/>
            <person name="Bucao C."/>
            <person name="Bouchez O."/>
            <person name="Gislard M."/>
            <person name="Lluch J."/>
            <person name="Milhes M."/>
            <person name="Lampietro C."/>
            <person name="Lopez Roques C."/>
            <person name="Donnadieu C."/>
            <person name="Braasch I."/>
            <person name="Desvignes T."/>
            <person name="Postlethwait J."/>
            <person name="Bobe J."/>
            <person name="Wedekind C."/>
            <person name="Guiguen Y."/>
        </authorList>
    </citation>
    <scope>NUCLEOTIDE SEQUENCE [LARGE SCALE GENOMIC DNA]</scope>
    <source>
        <strain evidence="1">Cs_M1</strain>
        <tissue evidence="1">Blood</tissue>
    </source>
</reference>
<dbReference type="EMBL" id="JAGTTL010000024">
    <property type="protein sequence ID" value="KAK6303893.1"/>
    <property type="molecule type" value="Genomic_DNA"/>
</dbReference>
<dbReference type="Proteomes" id="UP001356427">
    <property type="component" value="Unassembled WGS sequence"/>
</dbReference>
<name>A0AAN8L7B7_9TELE</name>
<dbReference type="AlphaFoldDB" id="A0AAN8L7B7"/>
<evidence type="ECO:0000313" key="2">
    <source>
        <dbReference type="Proteomes" id="UP001356427"/>
    </source>
</evidence>
<organism evidence="1 2">
    <name type="scientific">Coregonus suidteri</name>
    <dbReference type="NCBI Taxonomy" id="861788"/>
    <lineage>
        <taxon>Eukaryota</taxon>
        <taxon>Metazoa</taxon>
        <taxon>Chordata</taxon>
        <taxon>Craniata</taxon>
        <taxon>Vertebrata</taxon>
        <taxon>Euteleostomi</taxon>
        <taxon>Actinopterygii</taxon>
        <taxon>Neopterygii</taxon>
        <taxon>Teleostei</taxon>
        <taxon>Protacanthopterygii</taxon>
        <taxon>Salmoniformes</taxon>
        <taxon>Salmonidae</taxon>
        <taxon>Coregoninae</taxon>
        <taxon>Coregonus</taxon>
    </lineage>
</organism>